<dbReference type="InterPro" id="IPR002502">
    <property type="entry name" value="Amidase_domain"/>
</dbReference>
<evidence type="ECO:0000313" key="3">
    <source>
        <dbReference type="Proteomes" id="UP000823928"/>
    </source>
</evidence>
<reference evidence="2" key="2">
    <citation type="journal article" date="2021" name="PeerJ">
        <title>Extensive microbial diversity within the chicken gut microbiome revealed by metagenomics and culture.</title>
        <authorList>
            <person name="Gilroy R."/>
            <person name="Ravi A."/>
            <person name="Getino M."/>
            <person name="Pursley I."/>
            <person name="Horton D.L."/>
            <person name="Alikhan N.F."/>
            <person name="Baker D."/>
            <person name="Gharbi K."/>
            <person name="Hall N."/>
            <person name="Watson M."/>
            <person name="Adriaenssens E.M."/>
            <person name="Foster-Nyarko E."/>
            <person name="Jarju S."/>
            <person name="Secka A."/>
            <person name="Antonio M."/>
            <person name="Oren A."/>
            <person name="Chaudhuri R.R."/>
            <person name="La Ragione R."/>
            <person name="Hildebrand F."/>
            <person name="Pallen M.J."/>
        </authorList>
    </citation>
    <scope>NUCLEOTIDE SEQUENCE</scope>
    <source>
        <strain evidence="2">6276</strain>
    </source>
</reference>
<gene>
    <name evidence="2" type="ORF">IAC10_11450</name>
</gene>
<dbReference type="GO" id="GO:0009253">
    <property type="term" value="P:peptidoglycan catabolic process"/>
    <property type="evidence" value="ECO:0007669"/>
    <property type="project" value="InterPro"/>
</dbReference>
<name>A0A9D1F0K7_9BACT</name>
<proteinExistence type="predicted"/>
<dbReference type="Gene3D" id="3.40.80.10">
    <property type="entry name" value="Peptidoglycan recognition protein-like"/>
    <property type="match status" value="1"/>
</dbReference>
<dbReference type="AlphaFoldDB" id="A0A9D1F0K7"/>
<dbReference type="SUPFAM" id="SSF55846">
    <property type="entry name" value="N-acetylmuramoyl-L-alanine amidase-like"/>
    <property type="match status" value="1"/>
</dbReference>
<dbReference type="InterPro" id="IPR036505">
    <property type="entry name" value="Amidase/PGRP_sf"/>
</dbReference>
<sequence length="158" mass="17954">MSKVLYVIGHWTAGNYKPNAKDKSSYQALIDGSGNLIPAKAQGTASSIGGMNSITYNIACCGGLNRTPITKVQQEAFWFHCARIIARYNLSPFDFYTHAEIGEMCKDKTIEKLCPWNKYLVQNIGKIDLNKMPEKSGQAYIMGDYHRQKIKWYYQKIK</sequence>
<reference evidence="2" key="1">
    <citation type="submission" date="2020-10" db="EMBL/GenBank/DDBJ databases">
        <authorList>
            <person name="Gilroy R."/>
        </authorList>
    </citation>
    <scope>NUCLEOTIDE SEQUENCE</scope>
    <source>
        <strain evidence="2">6276</strain>
    </source>
</reference>
<accession>A0A9D1F0K7</accession>
<evidence type="ECO:0000259" key="1">
    <source>
        <dbReference type="Pfam" id="PF01510"/>
    </source>
</evidence>
<dbReference type="Pfam" id="PF01510">
    <property type="entry name" value="Amidase_2"/>
    <property type="match status" value="1"/>
</dbReference>
<dbReference type="GO" id="GO:0008745">
    <property type="term" value="F:N-acetylmuramoyl-L-alanine amidase activity"/>
    <property type="evidence" value="ECO:0007669"/>
    <property type="project" value="InterPro"/>
</dbReference>
<evidence type="ECO:0000313" key="2">
    <source>
        <dbReference type="EMBL" id="HIS37224.1"/>
    </source>
</evidence>
<feature type="domain" description="N-acetylmuramoyl-L-alanine amidase" evidence="1">
    <location>
        <begin position="3"/>
        <end position="102"/>
    </location>
</feature>
<comment type="caution">
    <text evidence="2">The sequence shown here is derived from an EMBL/GenBank/DDBJ whole genome shotgun (WGS) entry which is preliminary data.</text>
</comment>
<dbReference type="EMBL" id="DVIU01000224">
    <property type="protein sequence ID" value="HIS37224.1"/>
    <property type="molecule type" value="Genomic_DNA"/>
</dbReference>
<dbReference type="Proteomes" id="UP000823928">
    <property type="component" value="Unassembled WGS sequence"/>
</dbReference>
<organism evidence="2 3">
    <name type="scientific">Candidatus Scatousia excrementigallinarum</name>
    <dbReference type="NCBI Taxonomy" id="2840935"/>
    <lineage>
        <taxon>Bacteria</taxon>
        <taxon>Candidatus Scatousia</taxon>
    </lineage>
</organism>
<protein>
    <submittedName>
        <fullName evidence="2">N-acetylmuramoyl-L-alanine amidase</fullName>
    </submittedName>
</protein>